<feature type="domain" description="RNA polymerase sigma-70 region 2" evidence="5">
    <location>
        <begin position="13"/>
        <end position="78"/>
    </location>
</feature>
<evidence type="ECO:0000256" key="3">
    <source>
        <dbReference type="ARBA" id="ARBA00023082"/>
    </source>
</evidence>
<sequence length="175" mass="20970">MPDYIENEIEEWYTQYHQTIFKYVLLMVKDYQQAEDLTHETFVKAFKYHHTFKRDSTVKTWLFTIAHNLTIDYLRKKKTIRLFKQIFNSREDSAPLPDQIVQLNESVVELYKALGGLKNPYREVIILRKIKGFSISETSKILNWSEGKVKATLFRALPALEEQLKKEWYKNEETK</sequence>
<evidence type="ECO:0000259" key="5">
    <source>
        <dbReference type="Pfam" id="PF04542"/>
    </source>
</evidence>
<dbReference type="PANTHER" id="PTHR43133:SF60">
    <property type="entry name" value="RNA POLYMERASE SIGMA FACTOR SIGV"/>
    <property type="match status" value="1"/>
</dbReference>
<dbReference type="OrthoDB" id="306910at2"/>
<keyword evidence="3" id="KW-0731">Sigma factor</keyword>
<keyword evidence="4" id="KW-0804">Transcription</keyword>
<protein>
    <submittedName>
        <fullName evidence="7">RNA polymerase sigma-70 factor, ECF subfamily</fullName>
    </submittedName>
</protein>
<dbReference type="STRING" id="930152.SAMN05216565_103184"/>
<reference evidence="8" key="1">
    <citation type="submission" date="2016-10" db="EMBL/GenBank/DDBJ databases">
        <authorList>
            <person name="Varghese N."/>
            <person name="Submissions S."/>
        </authorList>
    </citation>
    <scope>NUCLEOTIDE SEQUENCE [LARGE SCALE GENOMIC DNA]</scope>
    <source>
        <strain evidence="8">IBRC-M10078</strain>
    </source>
</reference>
<dbReference type="Pfam" id="PF08281">
    <property type="entry name" value="Sigma70_r4_2"/>
    <property type="match status" value="1"/>
</dbReference>
<evidence type="ECO:0000256" key="1">
    <source>
        <dbReference type="ARBA" id="ARBA00010641"/>
    </source>
</evidence>
<dbReference type="Pfam" id="PF04542">
    <property type="entry name" value="Sigma70_r2"/>
    <property type="match status" value="1"/>
</dbReference>
<proteinExistence type="inferred from homology"/>
<dbReference type="Gene3D" id="1.10.10.10">
    <property type="entry name" value="Winged helix-like DNA-binding domain superfamily/Winged helix DNA-binding domain"/>
    <property type="match status" value="1"/>
</dbReference>
<organism evidence="7 8">
    <name type="scientific">Litchfieldia salsa</name>
    <dbReference type="NCBI Taxonomy" id="930152"/>
    <lineage>
        <taxon>Bacteria</taxon>
        <taxon>Bacillati</taxon>
        <taxon>Bacillota</taxon>
        <taxon>Bacilli</taxon>
        <taxon>Bacillales</taxon>
        <taxon>Bacillaceae</taxon>
        <taxon>Litchfieldia</taxon>
    </lineage>
</organism>
<accession>A0A1H0SXY5</accession>
<dbReference type="CDD" id="cd06171">
    <property type="entry name" value="Sigma70_r4"/>
    <property type="match status" value="1"/>
</dbReference>
<dbReference type="InterPro" id="IPR039425">
    <property type="entry name" value="RNA_pol_sigma-70-like"/>
</dbReference>
<dbReference type="SUPFAM" id="SSF88946">
    <property type="entry name" value="Sigma2 domain of RNA polymerase sigma factors"/>
    <property type="match status" value="1"/>
</dbReference>
<keyword evidence="2" id="KW-0805">Transcription regulation</keyword>
<dbReference type="InterPro" id="IPR007627">
    <property type="entry name" value="RNA_pol_sigma70_r2"/>
</dbReference>
<dbReference type="PANTHER" id="PTHR43133">
    <property type="entry name" value="RNA POLYMERASE ECF-TYPE SIGMA FACTO"/>
    <property type="match status" value="1"/>
</dbReference>
<dbReference type="InterPro" id="IPR036388">
    <property type="entry name" value="WH-like_DNA-bd_sf"/>
</dbReference>
<dbReference type="EMBL" id="FNJU01000003">
    <property type="protein sequence ID" value="SDP46742.1"/>
    <property type="molecule type" value="Genomic_DNA"/>
</dbReference>
<feature type="domain" description="RNA polymerase sigma factor 70 region 4 type 2" evidence="6">
    <location>
        <begin position="109"/>
        <end position="157"/>
    </location>
</feature>
<keyword evidence="8" id="KW-1185">Reference proteome</keyword>
<dbReference type="InterPro" id="IPR013249">
    <property type="entry name" value="RNA_pol_sigma70_r4_t2"/>
</dbReference>
<name>A0A1H0SXY5_9BACI</name>
<dbReference type="Proteomes" id="UP000199159">
    <property type="component" value="Unassembled WGS sequence"/>
</dbReference>
<dbReference type="GO" id="GO:0003677">
    <property type="term" value="F:DNA binding"/>
    <property type="evidence" value="ECO:0007669"/>
    <property type="project" value="InterPro"/>
</dbReference>
<dbReference type="SUPFAM" id="SSF88659">
    <property type="entry name" value="Sigma3 and sigma4 domains of RNA polymerase sigma factors"/>
    <property type="match status" value="1"/>
</dbReference>
<dbReference type="RefSeq" id="WP_090851866.1">
    <property type="nucleotide sequence ID" value="NZ_FNJU01000003.1"/>
</dbReference>
<evidence type="ECO:0000259" key="6">
    <source>
        <dbReference type="Pfam" id="PF08281"/>
    </source>
</evidence>
<dbReference type="GO" id="GO:0006352">
    <property type="term" value="P:DNA-templated transcription initiation"/>
    <property type="evidence" value="ECO:0007669"/>
    <property type="project" value="InterPro"/>
</dbReference>
<dbReference type="Gene3D" id="1.10.1740.10">
    <property type="match status" value="1"/>
</dbReference>
<dbReference type="AlphaFoldDB" id="A0A1H0SXY5"/>
<evidence type="ECO:0000313" key="7">
    <source>
        <dbReference type="EMBL" id="SDP46742.1"/>
    </source>
</evidence>
<evidence type="ECO:0000256" key="4">
    <source>
        <dbReference type="ARBA" id="ARBA00023163"/>
    </source>
</evidence>
<comment type="similarity">
    <text evidence="1">Belongs to the sigma-70 factor family. ECF subfamily.</text>
</comment>
<dbReference type="InterPro" id="IPR014284">
    <property type="entry name" value="RNA_pol_sigma-70_dom"/>
</dbReference>
<evidence type="ECO:0000313" key="8">
    <source>
        <dbReference type="Proteomes" id="UP000199159"/>
    </source>
</evidence>
<evidence type="ECO:0000256" key="2">
    <source>
        <dbReference type="ARBA" id="ARBA00023015"/>
    </source>
</evidence>
<dbReference type="InterPro" id="IPR013324">
    <property type="entry name" value="RNA_pol_sigma_r3/r4-like"/>
</dbReference>
<dbReference type="NCBIfam" id="TIGR02937">
    <property type="entry name" value="sigma70-ECF"/>
    <property type="match status" value="1"/>
</dbReference>
<dbReference type="InterPro" id="IPR013325">
    <property type="entry name" value="RNA_pol_sigma_r2"/>
</dbReference>
<gene>
    <name evidence="7" type="ORF">SAMN05216565_103184</name>
</gene>
<dbReference type="GO" id="GO:0016987">
    <property type="term" value="F:sigma factor activity"/>
    <property type="evidence" value="ECO:0007669"/>
    <property type="project" value="UniProtKB-KW"/>
</dbReference>